<dbReference type="Proteomes" id="UP000221165">
    <property type="component" value="Unassembled WGS sequence"/>
</dbReference>
<accession>A0A2C6KHV6</accession>
<keyword evidence="4" id="KW-1185">Reference proteome</keyword>
<dbReference type="AlphaFoldDB" id="A0A2C6KHV6"/>
<evidence type="ECO:0000313" key="4">
    <source>
        <dbReference type="Proteomes" id="UP000221165"/>
    </source>
</evidence>
<sequence length="111" mass="13105">MKERRPTGKCLFCLFFLSSTSARCLLDFLSSLVLSFFLYYPIMSCHSHICQLRRGEKKKGAGEAKRRLFSLFSLKFLHNVYPYTQTARTRPLHTKTEREKKKESCLRRSFV</sequence>
<gene>
    <name evidence="3" type="ORF">CSUI_010215</name>
</gene>
<dbReference type="GeneID" id="94433531"/>
<feature type="compositionally biased region" description="Basic and acidic residues" evidence="1">
    <location>
        <begin position="94"/>
        <end position="111"/>
    </location>
</feature>
<dbReference type="VEuPathDB" id="ToxoDB:CSUI_010215"/>
<evidence type="ECO:0000256" key="2">
    <source>
        <dbReference type="SAM" id="SignalP"/>
    </source>
</evidence>
<comment type="caution">
    <text evidence="3">The sequence shown here is derived from an EMBL/GenBank/DDBJ whole genome shotgun (WGS) entry which is preliminary data.</text>
</comment>
<feature type="signal peptide" evidence="2">
    <location>
        <begin position="1"/>
        <end position="22"/>
    </location>
</feature>
<keyword evidence="2" id="KW-0732">Signal</keyword>
<protein>
    <recommendedName>
        <fullName evidence="5">Secreted protein</fullName>
    </recommendedName>
</protein>
<organism evidence="3 4">
    <name type="scientific">Cystoisospora suis</name>
    <dbReference type="NCBI Taxonomy" id="483139"/>
    <lineage>
        <taxon>Eukaryota</taxon>
        <taxon>Sar</taxon>
        <taxon>Alveolata</taxon>
        <taxon>Apicomplexa</taxon>
        <taxon>Conoidasida</taxon>
        <taxon>Coccidia</taxon>
        <taxon>Eucoccidiorida</taxon>
        <taxon>Eimeriorina</taxon>
        <taxon>Sarcocystidae</taxon>
        <taxon>Cystoisospora</taxon>
    </lineage>
</organism>
<feature type="chain" id="PRO_5012632302" description="Secreted protein" evidence="2">
    <location>
        <begin position="23"/>
        <end position="111"/>
    </location>
</feature>
<dbReference type="EMBL" id="MIGC01006910">
    <property type="protein sequence ID" value="PHJ15974.1"/>
    <property type="molecule type" value="Genomic_DNA"/>
</dbReference>
<dbReference type="RefSeq" id="XP_067917706.1">
    <property type="nucleotide sequence ID" value="XM_068070320.1"/>
</dbReference>
<name>A0A2C6KHV6_9APIC</name>
<evidence type="ECO:0000313" key="3">
    <source>
        <dbReference type="EMBL" id="PHJ15974.1"/>
    </source>
</evidence>
<feature type="region of interest" description="Disordered" evidence="1">
    <location>
        <begin position="91"/>
        <end position="111"/>
    </location>
</feature>
<proteinExistence type="predicted"/>
<evidence type="ECO:0000256" key="1">
    <source>
        <dbReference type="SAM" id="MobiDB-lite"/>
    </source>
</evidence>
<reference evidence="3 4" key="1">
    <citation type="journal article" date="2017" name="Int. J. Parasitol.">
        <title>The genome of the protozoan parasite Cystoisospora suis and a reverse vaccinology approach to identify vaccine candidates.</title>
        <authorList>
            <person name="Palmieri N."/>
            <person name="Shrestha A."/>
            <person name="Ruttkowski B."/>
            <person name="Beck T."/>
            <person name="Vogl C."/>
            <person name="Tomley F."/>
            <person name="Blake D.P."/>
            <person name="Joachim A."/>
        </authorList>
    </citation>
    <scope>NUCLEOTIDE SEQUENCE [LARGE SCALE GENOMIC DNA]</scope>
    <source>
        <strain evidence="3 4">Wien I</strain>
    </source>
</reference>
<evidence type="ECO:0008006" key="5">
    <source>
        <dbReference type="Google" id="ProtNLM"/>
    </source>
</evidence>